<sequence>MTDIDVIAHQHTPEVPLIDQGAPAKVRVRKRGRITKWLAIGWLVFITISAIGANSLPYISHSCPGGSTTNCSTALVGDILSKRELPPTWATWATPLNKTLPGKATHAGLMGTDSNGRDLFARAMLGARNSLLIAGLAITFGLAIGTFLGMVAGYFRGWVDTVIDNLTNVMLAFPALLLAIFLVTFFNKPDTAESAAPRPLWPIILALVILSIPPLTRLVRANTIAYAQRDFVVAARSLGAKGSRILFREILPNIVPTLLSFALTGMALLIVAEGALAFLGLSVEVPIPTWGAMISAGSERLRAGVWWISLMPALVMFLTLLAINLLGDVLAQRFNRREAIG</sequence>
<proteinExistence type="predicted"/>
<evidence type="ECO:0000256" key="2">
    <source>
        <dbReference type="ARBA" id="ARBA00022448"/>
    </source>
</evidence>
<feature type="domain" description="ABC transmembrane type-1" evidence="8">
    <location>
        <begin position="127"/>
        <end position="327"/>
    </location>
</feature>
<dbReference type="EMBL" id="CAFBMT010000016">
    <property type="protein sequence ID" value="CAB4945857.1"/>
    <property type="molecule type" value="Genomic_DNA"/>
</dbReference>
<evidence type="ECO:0000313" key="13">
    <source>
        <dbReference type="EMBL" id="CAB4945857.1"/>
    </source>
</evidence>
<dbReference type="EMBL" id="CAESGF010000017">
    <property type="protein sequence ID" value="CAB4364738.1"/>
    <property type="molecule type" value="Genomic_DNA"/>
</dbReference>
<dbReference type="EMBL" id="CAFBOL010000047">
    <property type="protein sequence ID" value="CAB4995703.1"/>
    <property type="molecule type" value="Genomic_DNA"/>
</dbReference>
<dbReference type="EMBL" id="CAFAAV010000151">
    <property type="protein sequence ID" value="CAB4828014.1"/>
    <property type="molecule type" value="Genomic_DNA"/>
</dbReference>
<comment type="subcellular location">
    <subcellularLocation>
        <location evidence="1">Cell membrane</location>
        <topology evidence="1">Multi-pass membrane protein</topology>
    </subcellularLocation>
</comment>
<evidence type="ECO:0000256" key="7">
    <source>
        <dbReference type="SAM" id="Phobius"/>
    </source>
</evidence>
<dbReference type="PROSITE" id="PS50928">
    <property type="entry name" value="ABC_TM1"/>
    <property type="match status" value="1"/>
</dbReference>
<keyword evidence="3" id="KW-1003">Cell membrane</keyword>
<gene>
    <name evidence="10" type="ORF">UFOPK2656_02628</name>
    <name evidence="11" type="ORF">UFOPK3099_01831</name>
    <name evidence="12" type="ORF">UFOPK3267_03234</name>
    <name evidence="13" type="ORF">UFOPK3651_02509</name>
    <name evidence="14" type="ORF">UFOPK3931_01780</name>
    <name evidence="9" type="ORF">UFOPK4189_02497</name>
</gene>
<dbReference type="GO" id="GO:0055085">
    <property type="term" value="P:transmembrane transport"/>
    <property type="evidence" value="ECO:0007669"/>
    <property type="project" value="InterPro"/>
</dbReference>
<evidence type="ECO:0000256" key="5">
    <source>
        <dbReference type="ARBA" id="ARBA00022989"/>
    </source>
</evidence>
<feature type="transmembrane region" description="Helical" evidence="7">
    <location>
        <begin position="303"/>
        <end position="327"/>
    </location>
</feature>
<feature type="transmembrane region" description="Helical" evidence="7">
    <location>
        <begin position="199"/>
        <end position="219"/>
    </location>
</feature>
<feature type="transmembrane region" description="Helical" evidence="7">
    <location>
        <begin position="37"/>
        <end position="59"/>
    </location>
</feature>
<feature type="transmembrane region" description="Helical" evidence="7">
    <location>
        <begin position="167"/>
        <end position="187"/>
    </location>
</feature>
<evidence type="ECO:0000313" key="11">
    <source>
        <dbReference type="EMBL" id="CAB4828014.1"/>
    </source>
</evidence>
<evidence type="ECO:0000313" key="9">
    <source>
        <dbReference type="EMBL" id="CAB4364738.1"/>
    </source>
</evidence>
<dbReference type="SUPFAM" id="SSF161098">
    <property type="entry name" value="MetI-like"/>
    <property type="match status" value="1"/>
</dbReference>
<dbReference type="EMBL" id="CAEZYF010000020">
    <property type="protein sequence ID" value="CAB4737131.1"/>
    <property type="molecule type" value="Genomic_DNA"/>
</dbReference>
<organism evidence="10">
    <name type="scientific">freshwater metagenome</name>
    <dbReference type="NCBI Taxonomy" id="449393"/>
    <lineage>
        <taxon>unclassified sequences</taxon>
        <taxon>metagenomes</taxon>
        <taxon>ecological metagenomes</taxon>
    </lineage>
</organism>
<keyword evidence="4 7" id="KW-0812">Transmembrane</keyword>
<dbReference type="PANTHER" id="PTHR43386">
    <property type="entry name" value="OLIGOPEPTIDE TRANSPORT SYSTEM PERMEASE PROTEIN APPC"/>
    <property type="match status" value="1"/>
</dbReference>
<dbReference type="InterPro" id="IPR035906">
    <property type="entry name" value="MetI-like_sf"/>
</dbReference>
<evidence type="ECO:0000256" key="3">
    <source>
        <dbReference type="ARBA" id="ARBA00022475"/>
    </source>
</evidence>
<evidence type="ECO:0000259" key="8">
    <source>
        <dbReference type="PROSITE" id="PS50928"/>
    </source>
</evidence>
<evidence type="ECO:0000313" key="12">
    <source>
        <dbReference type="EMBL" id="CAB4853697.1"/>
    </source>
</evidence>
<evidence type="ECO:0000256" key="1">
    <source>
        <dbReference type="ARBA" id="ARBA00004651"/>
    </source>
</evidence>
<name>A0A6J6SQE9_9ZZZZ</name>
<protein>
    <submittedName>
        <fullName evidence="10">Unannotated protein</fullName>
    </submittedName>
</protein>
<keyword evidence="5 7" id="KW-1133">Transmembrane helix</keyword>
<evidence type="ECO:0000313" key="10">
    <source>
        <dbReference type="EMBL" id="CAB4737131.1"/>
    </source>
</evidence>
<dbReference type="GO" id="GO:0005886">
    <property type="term" value="C:plasma membrane"/>
    <property type="evidence" value="ECO:0007669"/>
    <property type="project" value="UniProtKB-SubCell"/>
</dbReference>
<dbReference type="AlphaFoldDB" id="A0A6J6SQE9"/>
<evidence type="ECO:0000256" key="6">
    <source>
        <dbReference type="ARBA" id="ARBA00023136"/>
    </source>
</evidence>
<dbReference type="InterPro" id="IPR050366">
    <property type="entry name" value="BP-dependent_transpt_permease"/>
</dbReference>
<dbReference type="Gene3D" id="1.10.3720.10">
    <property type="entry name" value="MetI-like"/>
    <property type="match status" value="1"/>
</dbReference>
<evidence type="ECO:0000313" key="14">
    <source>
        <dbReference type="EMBL" id="CAB4995703.1"/>
    </source>
</evidence>
<keyword evidence="6 7" id="KW-0472">Membrane</keyword>
<dbReference type="EMBL" id="CAFBIY010000313">
    <property type="protein sequence ID" value="CAB4853697.1"/>
    <property type="molecule type" value="Genomic_DNA"/>
</dbReference>
<dbReference type="InterPro" id="IPR000515">
    <property type="entry name" value="MetI-like"/>
</dbReference>
<keyword evidence="2" id="KW-0813">Transport</keyword>
<feature type="transmembrane region" description="Helical" evidence="7">
    <location>
        <begin position="258"/>
        <end position="283"/>
    </location>
</feature>
<dbReference type="CDD" id="cd06261">
    <property type="entry name" value="TM_PBP2"/>
    <property type="match status" value="1"/>
</dbReference>
<dbReference type="Pfam" id="PF00528">
    <property type="entry name" value="BPD_transp_1"/>
    <property type="match status" value="1"/>
</dbReference>
<feature type="transmembrane region" description="Helical" evidence="7">
    <location>
        <begin position="131"/>
        <end position="155"/>
    </location>
</feature>
<reference evidence="10" key="1">
    <citation type="submission" date="2020-05" db="EMBL/GenBank/DDBJ databases">
        <authorList>
            <person name="Chiriac C."/>
            <person name="Salcher M."/>
            <person name="Ghai R."/>
            <person name="Kavagutti S V."/>
        </authorList>
    </citation>
    <scope>NUCLEOTIDE SEQUENCE</scope>
</reference>
<dbReference type="PANTHER" id="PTHR43386:SF1">
    <property type="entry name" value="D,D-DIPEPTIDE TRANSPORT SYSTEM PERMEASE PROTEIN DDPC-RELATED"/>
    <property type="match status" value="1"/>
</dbReference>
<accession>A0A6J6SQE9</accession>
<evidence type="ECO:0000256" key="4">
    <source>
        <dbReference type="ARBA" id="ARBA00022692"/>
    </source>
</evidence>